<dbReference type="AlphaFoldDB" id="D5VS68"/>
<keyword evidence="2" id="KW-0456">Lyase</keyword>
<dbReference type="PANTHER" id="PTHR36566">
    <property type="entry name" value="NICKEL INSERTION PROTEIN-RELATED"/>
    <property type="match status" value="1"/>
</dbReference>
<dbReference type="HAMAP" id="MF_01074">
    <property type="entry name" value="LarC"/>
    <property type="match status" value="1"/>
</dbReference>
<dbReference type="OrthoDB" id="10691at2157"/>
<accession>D5VS68</accession>
<dbReference type="GO" id="GO:0016829">
    <property type="term" value="F:lyase activity"/>
    <property type="evidence" value="ECO:0007669"/>
    <property type="project" value="UniProtKB-UniRule"/>
</dbReference>
<dbReference type="eggNOG" id="arCOG02701">
    <property type="taxonomic scope" value="Archaea"/>
</dbReference>
<evidence type="ECO:0000256" key="2">
    <source>
        <dbReference type="HAMAP-Rule" id="MF_01074"/>
    </source>
</evidence>
<dbReference type="Gene3D" id="3.30.70.1380">
    <property type="entry name" value="Transcriptional regulatory protein pf0864 domain like"/>
    <property type="match status" value="1"/>
</dbReference>
<dbReference type="RefSeq" id="WP_013100167.1">
    <property type="nucleotide sequence ID" value="NC_014122.1"/>
</dbReference>
<dbReference type="HOGENOM" id="CLU_028523_2_1_2"/>
<dbReference type="Gene3D" id="3.10.20.300">
    <property type="entry name" value="mk0293 like domain"/>
    <property type="match status" value="1"/>
</dbReference>
<keyword evidence="4" id="KW-1185">Reference proteome</keyword>
<organism evidence="3 4">
    <name type="scientific">Methanocaldococcus infernus (strain DSM 11812 / JCM 15783 / ME)</name>
    <dbReference type="NCBI Taxonomy" id="573063"/>
    <lineage>
        <taxon>Archaea</taxon>
        <taxon>Methanobacteriati</taxon>
        <taxon>Methanobacteriota</taxon>
        <taxon>Methanomada group</taxon>
        <taxon>Methanococci</taxon>
        <taxon>Methanococcales</taxon>
        <taxon>Methanocaldococcaceae</taxon>
        <taxon>Methanocaldococcus</taxon>
    </lineage>
</organism>
<keyword evidence="1 2" id="KW-0533">Nickel</keyword>
<dbReference type="Pfam" id="PF01969">
    <property type="entry name" value="Ni_insertion"/>
    <property type="match status" value="1"/>
</dbReference>
<dbReference type="KEGG" id="mif:Metin_0754"/>
<dbReference type="NCBIfam" id="TIGR00299">
    <property type="entry name" value="nickel pincer cofactor biosynthesis protein LarC"/>
    <property type="match status" value="1"/>
</dbReference>
<gene>
    <name evidence="3" type="ordered locus">Metin_0754</name>
</gene>
<dbReference type="EMBL" id="CP002009">
    <property type="protein sequence ID" value="ADG13421.1"/>
    <property type="molecule type" value="Genomic_DNA"/>
</dbReference>
<name>D5VS68_METIM</name>
<dbReference type="STRING" id="573063.Metin_0754"/>
<protein>
    <recommendedName>
        <fullName evidence="2">Putative nickel insertion protein</fullName>
    </recommendedName>
</protein>
<dbReference type="InterPro" id="IPR002822">
    <property type="entry name" value="Ni_insertion"/>
</dbReference>
<dbReference type="GO" id="GO:0016151">
    <property type="term" value="F:nickel cation binding"/>
    <property type="evidence" value="ECO:0007669"/>
    <property type="project" value="UniProtKB-UniRule"/>
</dbReference>
<evidence type="ECO:0000313" key="4">
    <source>
        <dbReference type="Proteomes" id="UP000002061"/>
    </source>
</evidence>
<dbReference type="GeneID" id="9131766"/>
<reference evidence="3" key="1">
    <citation type="submission" date="2010-04" db="EMBL/GenBank/DDBJ databases">
        <title>Complete sequence of Methanocaldococcus infernus ME.</title>
        <authorList>
            <consortium name="US DOE Joint Genome Institute"/>
            <person name="Lucas S."/>
            <person name="Copeland A."/>
            <person name="Lapidus A."/>
            <person name="Cheng J.-F."/>
            <person name="Bruce D."/>
            <person name="Goodwin L."/>
            <person name="Pitluck S."/>
            <person name="Munk A.C."/>
            <person name="Detter J.C."/>
            <person name="Han C."/>
            <person name="Tapia R."/>
            <person name="Land M."/>
            <person name="Hauser L."/>
            <person name="Kyrpides N."/>
            <person name="Mikhailova N."/>
            <person name="Sieprawska-Lupa M."/>
            <person name="Whitman W.B."/>
            <person name="Woyke T."/>
        </authorList>
    </citation>
    <scope>NUCLEOTIDE SEQUENCE [LARGE SCALE GENOMIC DNA]</scope>
    <source>
        <strain evidence="3">ME</strain>
    </source>
</reference>
<evidence type="ECO:0000313" key="3">
    <source>
        <dbReference type="EMBL" id="ADG13421.1"/>
    </source>
</evidence>
<dbReference type="Proteomes" id="UP000002061">
    <property type="component" value="Chromosome"/>
</dbReference>
<sequence length="372" mass="42637">MFVIDPFSGVSGDMFISAFLDFVDKDELIETVKKVIDVDIEIKKVNKKGILANKIDISLRKNFSLSTYQEFKELIKNSNLNNKIKEDSLKILHLLAEAEAKVHGVEIEKVHFHEIADYDTIVDVVGASYIINKLNLKNNCFYRPINVGGGFVKTSHGLYPIPAPATAELLKGFRIFYSNYGELTTPTGGAILKYINPRLIESFEYSSISYGAGEKELEIPNVLRVFKLLNEEENIYIVETNVDDISPEVLGYLHEVLREKVRDLHFIPIYMKKNRPAYLIRAIVKDNPKEVTKIIMRETGTLGVRILKYKRVVAEREVKRVKVYGEEVRVKIGKIDNEVIMKKPEYEDLKRLALKLKKPLKDLYLEVIGKLE</sequence>
<evidence type="ECO:0000256" key="1">
    <source>
        <dbReference type="ARBA" id="ARBA00022596"/>
    </source>
</evidence>
<comment type="similarity">
    <text evidence="2">Belongs to the LarC family.</text>
</comment>
<proteinExistence type="inferred from homology"/>
<dbReference type="PANTHER" id="PTHR36566:SF1">
    <property type="entry name" value="PYRIDINIUM-3,5-BISTHIOCARBOXYLIC ACID MONONUCLEOTIDE NICKEL INSERTION PROTEIN"/>
    <property type="match status" value="1"/>
</dbReference>